<dbReference type="AlphaFoldDB" id="A0A2S6BZ26"/>
<comment type="caution">
    <text evidence="2">The sequence shown here is derived from an EMBL/GenBank/DDBJ whole genome shotgun (WGS) entry which is preliminary data.</text>
</comment>
<dbReference type="OrthoDB" id="10372977at2759"/>
<keyword evidence="3" id="KW-1185">Reference proteome</keyword>
<evidence type="ECO:0000313" key="2">
    <source>
        <dbReference type="EMBL" id="PPJ52734.1"/>
    </source>
</evidence>
<name>A0A2S6BZ26_9PEZI</name>
<feature type="region of interest" description="Disordered" evidence="1">
    <location>
        <begin position="245"/>
        <end position="272"/>
    </location>
</feature>
<gene>
    <name evidence="2" type="ORF">CBER1_11348</name>
</gene>
<dbReference type="EMBL" id="PNEN01001668">
    <property type="protein sequence ID" value="PPJ52734.1"/>
    <property type="molecule type" value="Genomic_DNA"/>
</dbReference>
<accession>A0A2S6BZ26</accession>
<protein>
    <submittedName>
        <fullName evidence="2">Uncharacterized protein</fullName>
    </submittedName>
</protein>
<reference evidence="3" key="1">
    <citation type="journal article" date="2017" name="bioRxiv">
        <title>Conservation of a gene cluster reveals novel cercosporin biosynthetic mechanisms and extends production to the genus Colletotrichum.</title>
        <authorList>
            <person name="de Jonge R."/>
            <person name="Ebert M.K."/>
            <person name="Huitt-Roehl C.R."/>
            <person name="Pal P."/>
            <person name="Suttle J.C."/>
            <person name="Spanner R.E."/>
            <person name="Neubauer J.D."/>
            <person name="Jurick W.M.II."/>
            <person name="Stott K.A."/>
            <person name="Secor G.A."/>
            <person name="Thomma B.P.H.J."/>
            <person name="Van de Peer Y."/>
            <person name="Townsend C.A."/>
            <person name="Bolton M.D."/>
        </authorList>
    </citation>
    <scope>NUCLEOTIDE SEQUENCE [LARGE SCALE GENOMIC DNA]</scope>
    <source>
        <strain evidence="3">CBS538.71</strain>
    </source>
</reference>
<dbReference type="Proteomes" id="UP000237631">
    <property type="component" value="Unassembled WGS sequence"/>
</dbReference>
<sequence length="295" mass="34170">MLELKNRIRQCDEERHTAQTQYDRCANDQLLLSTDLRDDFFTIVESLQAKTAAALERREDFDTRKAEAVRELQPSEHDYRKSWKQVYRLSQAFADECFEAAFDADWCFRTFSPLLKLIRNLRLHQDMQQSRRDLNEQLVKRALMKVKRPNIDTAVSFVPSILPGPLRHELGTARQDRFDADMTAIDASIERLRDIMEMQSRHLTEVEQELINNVFVPWLSDRHLYGQDSGAIDGAPTDAVIDVEAPSERSMQKPSDSEGDLDTEDKLPSSHDQLLAEYRALQTHLVNCKPLSHKQ</sequence>
<evidence type="ECO:0000256" key="1">
    <source>
        <dbReference type="SAM" id="MobiDB-lite"/>
    </source>
</evidence>
<proteinExistence type="predicted"/>
<organism evidence="2 3">
    <name type="scientific">Cercospora berteroae</name>
    <dbReference type="NCBI Taxonomy" id="357750"/>
    <lineage>
        <taxon>Eukaryota</taxon>
        <taxon>Fungi</taxon>
        <taxon>Dikarya</taxon>
        <taxon>Ascomycota</taxon>
        <taxon>Pezizomycotina</taxon>
        <taxon>Dothideomycetes</taxon>
        <taxon>Dothideomycetidae</taxon>
        <taxon>Mycosphaerellales</taxon>
        <taxon>Mycosphaerellaceae</taxon>
        <taxon>Cercospora</taxon>
    </lineage>
</organism>
<evidence type="ECO:0000313" key="3">
    <source>
        <dbReference type="Proteomes" id="UP000237631"/>
    </source>
</evidence>